<evidence type="ECO:0000256" key="2">
    <source>
        <dbReference type="ARBA" id="ARBA00008784"/>
    </source>
</evidence>
<dbReference type="PROSITE" id="PS00082">
    <property type="entry name" value="EXTRADIOL_DIOXYGENAS"/>
    <property type="match status" value="1"/>
</dbReference>
<dbReference type="Pfam" id="PF22632">
    <property type="entry name" value="BphC_D1"/>
    <property type="match status" value="1"/>
</dbReference>
<feature type="domain" description="VOC" evidence="9">
    <location>
        <begin position="6"/>
        <end position="120"/>
    </location>
</feature>
<evidence type="ECO:0000259" key="9">
    <source>
        <dbReference type="PROSITE" id="PS51819"/>
    </source>
</evidence>
<dbReference type="EMBL" id="CAJPVI010000125">
    <property type="protein sequence ID" value="CAG2161307.1"/>
    <property type="molecule type" value="Genomic_DNA"/>
</dbReference>
<dbReference type="Proteomes" id="UP000672657">
    <property type="component" value="Unassembled WGS sequence"/>
</dbReference>
<evidence type="ECO:0000256" key="7">
    <source>
        <dbReference type="ARBA" id="ARBA00023004"/>
    </source>
</evidence>
<evidence type="ECO:0000256" key="5">
    <source>
        <dbReference type="ARBA" id="ARBA00022964"/>
    </source>
</evidence>
<evidence type="ECO:0000256" key="4">
    <source>
        <dbReference type="ARBA" id="ARBA00022797"/>
    </source>
</evidence>
<dbReference type="CDD" id="cd07252">
    <property type="entry name" value="BphC1-RGP6_N_like"/>
    <property type="match status" value="1"/>
</dbReference>
<keyword evidence="5 8" id="KW-0223">Dioxygenase</keyword>
<evidence type="ECO:0000256" key="3">
    <source>
        <dbReference type="ARBA" id="ARBA00022723"/>
    </source>
</evidence>
<keyword evidence="4 8" id="KW-0058">Aromatic hydrocarbons catabolism</keyword>
<keyword evidence="11" id="KW-1185">Reference proteome</keyword>
<dbReference type="RefSeq" id="WP_211958828.1">
    <property type="nucleotide sequence ID" value="NZ_CAJPVI010000125.1"/>
</dbReference>
<keyword evidence="3" id="KW-0479">Metal-binding</keyword>
<dbReference type="Pfam" id="PF00903">
    <property type="entry name" value="Glyoxalase"/>
    <property type="match status" value="1"/>
</dbReference>
<dbReference type="CDD" id="cd07237">
    <property type="entry name" value="BphC1-RGP6_C_like"/>
    <property type="match status" value="1"/>
</dbReference>
<dbReference type="EC" id="1.13.11.-" evidence="10"/>
<evidence type="ECO:0000256" key="1">
    <source>
        <dbReference type="ARBA" id="ARBA00001954"/>
    </source>
</evidence>
<gene>
    <name evidence="10" type="primary">todE</name>
    <name evidence="10" type="ORF">LMG26411_08148</name>
</gene>
<dbReference type="InterPro" id="IPR037523">
    <property type="entry name" value="VOC_core"/>
</dbReference>
<dbReference type="Gene3D" id="3.10.180.10">
    <property type="entry name" value="2,3-Dihydroxybiphenyl 1,2-Dioxygenase, domain 1"/>
    <property type="match status" value="2"/>
</dbReference>
<evidence type="ECO:0000256" key="6">
    <source>
        <dbReference type="ARBA" id="ARBA00023002"/>
    </source>
</evidence>
<accession>A0ABN7QC96</accession>
<sequence length="301" mass="33664">MSDISALGYVVFNVSDLDQWESFATSILGLQVARKTRDVLGLRMDEWAQRILLERGTDDDLVALGWQFDNSEALNAYVQRLRERDVDVVECDRLLAQSRQVEAVFYCMDPEGFRHEFFCGPTYAPMSKPFRSAVLAGAGFETGRLGVGHIFGISRDYPGAVKFCTEVLGMRISDYIRDSESIPGVTVDSTFFHVATGRHHSFATASMPFPKKMHHLLLQVQSLDDVGLAYDRVRKAGVPVLMEIGHHPNDGMVSFYCITPSGFALEYGWGGVVIDDAEWTIRNYTQLSDWGHRMQPPPAAA</sequence>
<dbReference type="SUPFAM" id="SSF54593">
    <property type="entry name" value="Glyoxalase/Bleomycin resistance protein/Dihydroxybiphenyl dioxygenase"/>
    <property type="match status" value="1"/>
</dbReference>
<comment type="similarity">
    <text evidence="2 8">Belongs to the extradiol ring-cleavage dioxygenase family.</text>
</comment>
<dbReference type="InterPro" id="IPR000486">
    <property type="entry name" value="Xdiol_ring_cleave_dOase_1/2"/>
</dbReference>
<evidence type="ECO:0000313" key="11">
    <source>
        <dbReference type="Proteomes" id="UP000672657"/>
    </source>
</evidence>
<dbReference type="GO" id="GO:0016491">
    <property type="term" value="F:oxidoreductase activity"/>
    <property type="evidence" value="ECO:0007669"/>
    <property type="project" value="UniProtKB-KW"/>
</dbReference>
<dbReference type="InterPro" id="IPR029068">
    <property type="entry name" value="Glyas_Bleomycin-R_OHBP_Dase"/>
</dbReference>
<reference evidence="10 11" key="1">
    <citation type="submission" date="2021-03" db="EMBL/GenBank/DDBJ databases">
        <authorList>
            <person name="Peeters C."/>
        </authorList>
    </citation>
    <scope>NUCLEOTIDE SEQUENCE [LARGE SCALE GENOMIC DNA]</scope>
    <source>
        <strain evidence="10 11">LMG 26411</strain>
    </source>
</reference>
<comment type="caution">
    <text evidence="10">The sequence shown here is derived from an EMBL/GenBank/DDBJ whole genome shotgun (WGS) entry which is preliminary data.</text>
</comment>
<protein>
    <submittedName>
        <fullName evidence="10">3-methylcatechol 2,3-dioxygenase</fullName>
        <ecNumber evidence="10">1.13.11.-</ecNumber>
    </submittedName>
</protein>
<evidence type="ECO:0000313" key="10">
    <source>
        <dbReference type="EMBL" id="CAG2161307.1"/>
    </source>
</evidence>
<comment type="cofactor">
    <cofactor evidence="1 8">
        <name>Fe(2+)</name>
        <dbReference type="ChEBI" id="CHEBI:29033"/>
    </cofactor>
</comment>
<keyword evidence="7 8" id="KW-0408">Iron</keyword>
<organism evidence="10 11">
    <name type="scientific">Cupriavidus numazuensis</name>
    <dbReference type="NCBI Taxonomy" id="221992"/>
    <lineage>
        <taxon>Bacteria</taxon>
        <taxon>Pseudomonadati</taxon>
        <taxon>Pseudomonadota</taxon>
        <taxon>Betaproteobacteria</taxon>
        <taxon>Burkholderiales</taxon>
        <taxon>Burkholderiaceae</taxon>
        <taxon>Cupriavidus</taxon>
    </lineage>
</organism>
<proteinExistence type="inferred from homology"/>
<dbReference type="InterPro" id="IPR004360">
    <property type="entry name" value="Glyas_Fos-R_dOase_dom"/>
</dbReference>
<feature type="domain" description="VOC" evidence="9">
    <location>
        <begin position="146"/>
        <end position="270"/>
    </location>
</feature>
<dbReference type="PROSITE" id="PS51819">
    <property type="entry name" value="VOC"/>
    <property type="match status" value="2"/>
</dbReference>
<name>A0ABN7QC96_9BURK</name>
<evidence type="ECO:0000256" key="8">
    <source>
        <dbReference type="RuleBase" id="RU000683"/>
    </source>
</evidence>
<keyword evidence="6 8" id="KW-0560">Oxidoreductase</keyword>